<accession>A0ABU3RCA5</accession>
<organism evidence="2 3">
    <name type="scientific">Paenibacillus violae</name>
    <dbReference type="NCBI Taxonomy" id="3077234"/>
    <lineage>
        <taxon>Bacteria</taxon>
        <taxon>Bacillati</taxon>
        <taxon>Bacillota</taxon>
        <taxon>Bacilli</taxon>
        <taxon>Bacillales</taxon>
        <taxon>Paenibacillaceae</taxon>
        <taxon>Paenibacillus</taxon>
    </lineage>
</organism>
<keyword evidence="1" id="KW-0812">Transmembrane</keyword>
<protein>
    <submittedName>
        <fullName evidence="2">Uncharacterized protein</fullName>
    </submittedName>
</protein>
<sequence>MLNSIWMKRRSVILTWLFSYVAILFLPILIGVFVYRESNAALEDEIHRASSGDGF</sequence>
<proteinExistence type="predicted"/>
<dbReference type="RefSeq" id="WP_315951786.1">
    <property type="nucleotide sequence ID" value="NZ_JAWCUD010000003.1"/>
</dbReference>
<gene>
    <name evidence="2" type="ORF">RQP52_12315</name>
</gene>
<dbReference type="EMBL" id="JAWCUD010000003">
    <property type="protein sequence ID" value="MDU0201881.1"/>
    <property type="molecule type" value="Genomic_DNA"/>
</dbReference>
<keyword evidence="3" id="KW-1185">Reference proteome</keyword>
<evidence type="ECO:0000256" key="1">
    <source>
        <dbReference type="SAM" id="Phobius"/>
    </source>
</evidence>
<keyword evidence="1" id="KW-1133">Transmembrane helix</keyword>
<keyword evidence="1" id="KW-0472">Membrane</keyword>
<name>A0ABU3RCA5_9BACL</name>
<comment type="caution">
    <text evidence="2">The sequence shown here is derived from an EMBL/GenBank/DDBJ whole genome shotgun (WGS) entry which is preliminary data.</text>
</comment>
<feature type="transmembrane region" description="Helical" evidence="1">
    <location>
        <begin position="12"/>
        <end position="35"/>
    </location>
</feature>
<evidence type="ECO:0000313" key="3">
    <source>
        <dbReference type="Proteomes" id="UP001260980"/>
    </source>
</evidence>
<reference evidence="2 3" key="1">
    <citation type="submission" date="2023-10" db="EMBL/GenBank/DDBJ databases">
        <title>Paenibacillus strain PFR10 Genome sequencing and assembly.</title>
        <authorList>
            <person name="Kim I."/>
        </authorList>
    </citation>
    <scope>NUCLEOTIDE SEQUENCE [LARGE SCALE GENOMIC DNA]</scope>
    <source>
        <strain evidence="2 3">PFR10</strain>
    </source>
</reference>
<evidence type="ECO:0000313" key="2">
    <source>
        <dbReference type="EMBL" id="MDU0201881.1"/>
    </source>
</evidence>
<dbReference type="Proteomes" id="UP001260980">
    <property type="component" value="Unassembled WGS sequence"/>
</dbReference>